<evidence type="ECO:0000313" key="3">
    <source>
        <dbReference type="EMBL" id="KAG7382822.1"/>
    </source>
</evidence>
<evidence type="ECO:0000256" key="2">
    <source>
        <dbReference type="SAM" id="SignalP"/>
    </source>
</evidence>
<sequence length="105" mass="11413">MRVAFALAFSILALVSVISATETHTDATTPTPATKLRSEVNVAPPPQQKDALDRGERRLGFWDWLVKSPTAAPDTPPPETYNFGNNGNTDDDPLSGPFWDPNATF</sequence>
<keyword evidence="2" id="KW-0732">Signal</keyword>
<gene>
    <name evidence="3" type="ORF">PHYPSEUDO_004330</name>
</gene>
<reference evidence="3" key="1">
    <citation type="submission" date="2021-02" db="EMBL/GenBank/DDBJ databases">
        <authorList>
            <person name="Palmer J.M."/>
        </authorList>
    </citation>
    <scope>NUCLEOTIDE SEQUENCE</scope>
    <source>
        <strain evidence="3">SCRP734</strain>
    </source>
</reference>
<feature type="chain" id="PRO_5035797552" description="RxLR effector protein" evidence="2">
    <location>
        <begin position="21"/>
        <end position="105"/>
    </location>
</feature>
<organism evidence="3 4">
    <name type="scientific">Phytophthora pseudosyringae</name>
    <dbReference type="NCBI Taxonomy" id="221518"/>
    <lineage>
        <taxon>Eukaryota</taxon>
        <taxon>Sar</taxon>
        <taxon>Stramenopiles</taxon>
        <taxon>Oomycota</taxon>
        <taxon>Peronosporomycetes</taxon>
        <taxon>Peronosporales</taxon>
        <taxon>Peronosporaceae</taxon>
        <taxon>Phytophthora</taxon>
    </lineage>
</organism>
<dbReference type="EMBL" id="JAGDFM010000196">
    <property type="protein sequence ID" value="KAG7382822.1"/>
    <property type="molecule type" value="Genomic_DNA"/>
</dbReference>
<evidence type="ECO:0008006" key="5">
    <source>
        <dbReference type="Google" id="ProtNLM"/>
    </source>
</evidence>
<feature type="compositionally biased region" description="Low complexity" evidence="1">
    <location>
        <begin position="22"/>
        <end position="34"/>
    </location>
</feature>
<dbReference type="OrthoDB" id="109131at2759"/>
<feature type="region of interest" description="Disordered" evidence="1">
    <location>
        <begin position="22"/>
        <end position="55"/>
    </location>
</feature>
<accession>A0A8T1VND5</accession>
<evidence type="ECO:0000256" key="1">
    <source>
        <dbReference type="SAM" id="MobiDB-lite"/>
    </source>
</evidence>
<feature type="region of interest" description="Disordered" evidence="1">
    <location>
        <begin position="68"/>
        <end position="105"/>
    </location>
</feature>
<comment type="caution">
    <text evidence="3">The sequence shown here is derived from an EMBL/GenBank/DDBJ whole genome shotgun (WGS) entry which is preliminary data.</text>
</comment>
<proteinExistence type="predicted"/>
<dbReference type="AlphaFoldDB" id="A0A8T1VND5"/>
<feature type="signal peptide" evidence="2">
    <location>
        <begin position="1"/>
        <end position="20"/>
    </location>
</feature>
<evidence type="ECO:0000313" key="4">
    <source>
        <dbReference type="Proteomes" id="UP000694044"/>
    </source>
</evidence>
<protein>
    <recommendedName>
        <fullName evidence="5">RxLR effector protein</fullName>
    </recommendedName>
</protein>
<name>A0A8T1VND5_9STRA</name>
<dbReference type="Proteomes" id="UP000694044">
    <property type="component" value="Unassembled WGS sequence"/>
</dbReference>
<keyword evidence="4" id="KW-1185">Reference proteome</keyword>